<dbReference type="STRING" id="530564.Psta_4706"/>
<dbReference type="NCBIfam" id="TIGR00174">
    <property type="entry name" value="miaA"/>
    <property type="match status" value="1"/>
</dbReference>
<evidence type="ECO:0000256" key="8">
    <source>
        <dbReference type="ARBA" id="ARBA00022842"/>
    </source>
</evidence>
<reference evidence="14 15" key="1">
    <citation type="journal article" date="2009" name="Stand. Genomic Sci.">
        <title>Complete genome sequence of Pirellula staleyi type strain (ATCC 27377).</title>
        <authorList>
            <person name="Clum A."/>
            <person name="Tindall B.J."/>
            <person name="Sikorski J."/>
            <person name="Ivanova N."/>
            <person name="Mavrommatis K."/>
            <person name="Lucas S."/>
            <person name="Glavina del Rio T."/>
            <person name="Nolan M."/>
            <person name="Chen F."/>
            <person name="Tice H."/>
            <person name="Pitluck S."/>
            <person name="Cheng J.F."/>
            <person name="Chertkov O."/>
            <person name="Brettin T."/>
            <person name="Han C."/>
            <person name="Detter J.C."/>
            <person name="Kuske C."/>
            <person name="Bruce D."/>
            <person name="Goodwin L."/>
            <person name="Ovchinikova G."/>
            <person name="Pati A."/>
            <person name="Mikhailova N."/>
            <person name="Chen A."/>
            <person name="Palaniappan K."/>
            <person name="Land M."/>
            <person name="Hauser L."/>
            <person name="Chang Y.J."/>
            <person name="Jeffries C.D."/>
            <person name="Chain P."/>
            <person name="Rohde M."/>
            <person name="Goker M."/>
            <person name="Bristow J."/>
            <person name="Eisen J.A."/>
            <person name="Markowitz V."/>
            <person name="Hugenholtz P."/>
            <person name="Kyrpides N.C."/>
            <person name="Klenk H.P."/>
            <person name="Lapidus A."/>
        </authorList>
    </citation>
    <scope>NUCLEOTIDE SEQUENCE [LARGE SCALE GENOMIC DNA]</scope>
    <source>
        <strain evidence="15">ATCC 27377 / DSM 6068 / ICPB 4128</strain>
    </source>
</reference>
<dbReference type="GO" id="GO:0052381">
    <property type="term" value="F:tRNA dimethylallyltransferase activity"/>
    <property type="evidence" value="ECO:0007669"/>
    <property type="project" value="UniProtKB-UniRule"/>
</dbReference>
<keyword evidence="7 10" id="KW-0067">ATP-binding</keyword>
<dbReference type="Gene3D" id="3.40.50.300">
    <property type="entry name" value="P-loop containing nucleotide triphosphate hydrolases"/>
    <property type="match status" value="1"/>
</dbReference>
<keyword evidence="4 10" id="KW-0808">Transferase</keyword>
<dbReference type="HAMAP" id="MF_00185">
    <property type="entry name" value="IPP_trans"/>
    <property type="match status" value="1"/>
</dbReference>
<feature type="binding site" evidence="10">
    <location>
        <begin position="33"/>
        <end position="38"/>
    </location>
    <ligand>
        <name>substrate</name>
    </ligand>
</feature>
<feature type="site" description="Interaction with substrate tRNA" evidence="10">
    <location>
        <position position="122"/>
    </location>
</feature>
<proteinExistence type="inferred from homology"/>
<sequence>MTSDKQPAMEEHEMSSPLPVPPAADCWYLTGATAAGKSAVAIELAGRLNAEIISLDSMAVYEGMDIGTAKPSAEQRAAVPHHLLDVVPPTEDYSLSSYIDAAHEAIAKIRAAGKVPLFVGGTPLYLKSLLRGVYQGPPADWEFREQIEQELHTLPLEALHERLSVIDPLAAAKLHPHDKRRIVRALEVFRLTGVPLSHQQMQFDEGRPATAMHVFVLQWPREQLHERIQARVDQMFAAGLVDEVRGLLKRYGSLSRTACQAVGYREVLDYLRSLGEVNADDEHPRPAPMTLADCSERVKIRTRQFARRQETWFRSLSECTFVPQVHGKSPLIIADEILAMCSGSATTA</sequence>
<evidence type="ECO:0000256" key="5">
    <source>
        <dbReference type="ARBA" id="ARBA00022694"/>
    </source>
</evidence>
<evidence type="ECO:0000256" key="11">
    <source>
        <dbReference type="RuleBase" id="RU003783"/>
    </source>
</evidence>
<dbReference type="GO" id="GO:0005524">
    <property type="term" value="F:ATP binding"/>
    <property type="evidence" value="ECO:0007669"/>
    <property type="project" value="UniProtKB-UniRule"/>
</dbReference>
<evidence type="ECO:0000256" key="9">
    <source>
        <dbReference type="ARBA" id="ARBA00049563"/>
    </source>
</evidence>
<dbReference type="PANTHER" id="PTHR11088">
    <property type="entry name" value="TRNA DIMETHYLALLYLTRANSFERASE"/>
    <property type="match status" value="1"/>
</dbReference>
<organism evidence="14 15">
    <name type="scientific">Pirellula staleyi (strain ATCC 27377 / DSM 6068 / ICPB 4128)</name>
    <name type="common">Pirella staleyi</name>
    <dbReference type="NCBI Taxonomy" id="530564"/>
    <lineage>
        <taxon>Bacteria</taxon>
        <taxon>Pseudomonadati</taxon>
        <taxon>Planctomycetota</taxon>
        <taxon>Planctomycetia</taxon>
        <taxon>Pirellulales</taxon>
        <taxon>Pirellulaceae</taxon>
        <taxon>Pirellula</taxon>
    </lineage>
</organism>
<evidence type="ECO:0000313" key="14">
    <source>
        <dbReference type="EMBL" id="ADB19347.1"/>
    </source>
</evidence>
<dbReference type="InterPro" id="IPR039657">
    <property type="entry name" value="Dimethylallyltransferase"/>
</dbReference>
<dbReference type="GO" id="GO:0006400">
    <property type="term" value="P:tRNA modification"/>
    <property type="evidence" value="ECO:0007669"/>
    <property type="project" value="TreeGrafter"/>
</dbReference>
<evidence type="ECO:0000256" key="4">
    <source>
        <dbReference type="ARBA" id="ARBA00022679"/>
    </source>
</evidence>
<dbReference type="KEGG" id="psl:Psta_4706"/>
<dbReference type="InterPro" id="IPR027417">
    <property type="entry name" value="P-loop_NTPase"/>
</dbReference>
<dbReference type="EC" id="2.5.1.75" evidence="10"/>
<comment type="cofactor">
    <cofactor evidence="1 10">
        <name>Mg(2+)</name>
        <dbReference type="ChEBI" id="CHEBI:18420"/>
    </cofactor>
</comment>
<evidence type="ECO:0000256" key="2">
    <source>
        <dbReference type="ARBA" id="ARBA00003213"/>
    </source>
</evidence>
<evidence type="ECO:0000256" key="6">
    <source>
        <dbReference type="ARBA" id="ARBA00022741"/>
    </source>
</evidence>
<feature type="region of interest" description="Interaction with substrate tRNA" evidence="10">
    <location>
        <begin position="56"/>
        <end position="59"/>
    </location>
</feature>
<name>D2R816_PIRSD</name>
<dbReference type="SUPFAM" id="SSF52540">
    <property type="entry name" value="P-loop containing nucleoside triphosphate hydrolases"/>
    <property type="match status" value="2"/>
</dbReference>
<dbReference type="EMBL" id="CP001848">
    <property type="protein sequence ID" value="ADB19347.1"/>
    <property type="molecule type" value="Genomic_DNA"/>
</dbReference>
<keyword evidence="8 10" id="KW-0460">Magnesium</keyword>
<dbReference type="PANTHER" id="PTHR11088:SF60">
    <property type="entry name" value="TRNA DIMETHYLALLYLTRANSFERASE"/>
    <property type="match status" value="1"/>
</dbReference>
<gene>
    <name evidence="10" type="primary">miaA</name>
    <name evidence="14" type="ordered locus">Psta_4706</name>
</gene>
<evidence type="ECO:0000313" key="15">
    <source>
        <dbReference type="Proteomes" id="UP000001887"/>
    </source>
</evidence>
<feature type="site" description="Interaction with substrate tRNA" evidence="10">
    <location>
        <position position="144"/>
    </location>
</feature>
<comment type="caution">
    <text evidence="10">Lacks conserved residue(s) required for the propagation of feature annotation.</text>
</comment>
<accession>D2R816</accession>
<evidence type="ECO:0000256" key="3">
    <source>
        <dbReference type="ARBA" id="ARBA00005842"/>
    </source>
</evidence>
<comment type="subunit">
    <text evidence="10">Monomer.</text>
</comment>
<dbReference type="Gene3D" id="1.10.20.140">
    <property type="match status" value="1"/>
</dbReference>
<comment type="catalytic activity">
    <reaction evidence="9 10 11">
        <text>adenosine(37) in tRNA + dimethylallyl diphosphate = N(6)-dimethylallyladenosine(37) in tRNA + diphosphate</text>
        <dbReference type="Rhea" id="RHEA:26482"/>
        <dbReference type="Rhea" id="RHEA-COMP:10162"/>
        <dbReference type="Rhea" id="RHEA-COMP:10375"/>
        <dbReference type="ChEBI" id="CHEBI:33019"/>
        <dbReference type="ChEBI" id="CHEBI:57623"/>
        <dbReference type="ChEBI" id="CHEBI:74411"/>
        <dbReference type="ChEBI" id="CHEBI:74415"/>
        <dbReference type="EC" id="2.5.1.75"/>
    </reaction>
</comment>
<comment type="function">
    <text evidence="2 10 12">Catalyzes the transfer of a dimethylallyl group onto the adenine at position 37 in tRNAs that read codons beginning with uridine, leading to the formation of N6-(dimethylallyl)adenosine (i(6)A).</text>
</comment>
<dbReference type="AlphaFoldDB" id="D2R816"/>
<evidence type="ECO:0000256" key="12">
    <source>
        <dbReference type="RuleBase" id="RU003784"/>
    </source>
</evidence>
<keyword evidence="15" id="KW-1185">Reference proteome</keyword>
<feature type="binding site" evidence="10">
    <location>
        <begin position="31"/>
        <end position="38"/>
    </location>
    <ligand>
        <name>ATP</name>
        <dbReference type="ChEBI" id="CHEBI:30616"/>
    </ligand>
</feature>
<dbReference type="FunFam" id="1.10.20.140:FF:000001">
    <property type="entry name" value="tRNA dimethylallyltransferase"/>
    <property type="match status" value="1"/>
</dbReference>
<dbReference type="Pfam" id="PF01715">
    <property type="entry name" value="IPPT"/>
    <property type="match status" value="1"/>
</dbReference>
<protein>
    <recommendedName>
        <fullName evidence="10">tRNA dimethylallyltransferase</fullName>
        <ecNumber evidence="10">2.5.1.75</ecNumber>
    </recommendedName>
    <alternativeName>
        <fullName evidence="10">Dimethylallyl diphosphate:tRNA dimethylallyltransferase</fullName>
        <shortName evidence="10">DMAPP:tRNA dimethylallyltransferase</shortName>
        <shortName evidence="10">DMATase</shortName>
    </alternativeName>
    <alternativeName>
        <fullName evidence="10">Isopentenyl-diphosphate:tRNA isopentenyltransferase</fullName>
        <shortName evidence="10">IPP transferase</shortName>
        <shortName evidence="10">IPPT</shortName>
        <shortName evidence="10">IPTase</shortName>
    </alternativeName>
</protein>
<evidence type="ECO:0000256" key="7">
    <source>
        <dbReference type="ARBA" id="ARBA00022840"/>
    </source>
</evidence>
<keyword evidence="6 10" id="KW-0547">Nucleotide-binding</keyword>
<evidence type="ECO:0000256" key="13">
    <source>
        <dbReference type="RuleBase" id="RU003785"/>
    </source>
</evidence>
<dbReference type="eggNOG" id="COG0324">
    <property type="taxonomic scope" value="Bacteria"/>
</dbReference>
<comment type="similarity">
    <text evidence="3 10 13">Belongs to the IPP transferase family.</text>
</comment>
<dbReference type="HOGENOM" id="CLU_032616_0_1_0"/>
<dbReference type="Proteomes" id="UP000001887">
    <property type="component" value="Chromosome"/>
</dbReference>
<evidence type="ECO:0000256" key="1">
    <source>
        <dbReference type="ARBA" id="ARBA00001946"/>
    </source>
</evidence>
<dbReference type="InterPro" id="IPR018022">
    <property type="entry name" value="IPT"/>
</dbReference>
<evidence type="ECO:0000256" key="10">
    <source>
        <dbReference type="HAMAP-Rule" id="MF_00185"/>
    </source>
</evidence>
<keyword evidence="5 10" id="KW-0819">tRNA processing</keyword>